<evidence type="ECO:0000256" key="3">
    <source>
        <dbReference type="ARBA" id="ARBA00022475"/>
    </source>
</evidence>
<dbReference type="PRINTS" id="PR00953">
    <property type="entry name" value="TYPE3IMRPROT"/>
</dbReference>
<comment type="subcellular location">
    <subcellularLocation>
        <location evidence="1">Cell membrane</location>
        <topology evidence="1">Multi-pass membrane protein</topology>
    </subcellularLocation>
</comment>
<reference evidence="8 9" key="1">
    <citation type="submission" date="2018-03" db="EMBL/GenBank/DDBJ databases">
        <title>Genomic Encyclopedia of Archaeal and Bacterial Type Strains, Phase II (KMG-II): from individual species to whole genera.</title>
        <authorList>
            <person name="Goeker M."/>
        </authorList>
    </citation>
    <scope>NUCLEOTIDE SEQUENCE [LARGE SCALE GENOMIC DNA]</scope>
    <source>
        <strain evidence="8 9">DSM 100212</strain>
    </source>
</reference>
<dbReference type="GO" id="GO:0006605">
    <property type="term" value="P:protein targeting"/>
    <property type="evidence" value="ECO:0007669"/>
    <property type="project" value="InterPro"/>
</dbReference>
<name>A0A2T0WY02_9RHOB</name>
<feature type="transmembrane region" description="Helical" evidence="7">
    <location>
        <begin position="67"/>
        <end position="88"/>
    </location>
</feature>
<evidence type="ECO:0000313" key="9">
    <source>
        <dbReference type="Proteomes" id="UP000238392"/>
    </source>
</evidence>
<dbReference type="PANTHER" id="PTHR30065">
    <property type="entry name" value="FLAGELLAR BIOSYNTHETIC PROTEIN FLIR"/>
    <property type="match status" value="1"/>
</dbReference>
<keyword evidence="9" id="KW-1185">Reference proteome</keyword>
<evidence type="ECO:0000256" key="2">
    <source>
        <dbReference type="ARBA" id="ARBA00009772"/>
    </source>
</evidence>
<evidence type="ECO:0000313" key="8">
    <source>
        <dbReference type="EMBL" id="PRY91568.1"/>
    </source>
</evidence>
<organism evidence="8 9">
    <name type="scientific">Donghicola tyrosinivorans</name>
    <dbReference type="NCBI Taxonomy" id="1652492"/>
    <lineage>
        <taxon>Bacteria</taxon>
        <taxon>Pseudomonadati</taxon>
        <taxon>Pseudomonadota</taxon>
        <taxon>Alphaproteobacteria</taxon>
        <taxon>Rhodobacterales</taxon>
        <taxon>Roseobacteraceae</taxon>
        <taxon>Donghicola</taxon>
    </lineage>
</organism>
<proteinExistence type="inferred from homology"/>
<protein>
    <submittedName>
        <fullName evidence="8">Flagellar biosynthetic protein FliR</fullName>
    </submittedName>
</protein>
<dbReference type="GO" id="GO:0005886">
    <property type="term" value="C:plasma membrane"/>
    <property type="evidence" value="ECO:0007669"/>
    <property type="project" value="UniProtKB-SubCell"/>
</dbReference>
<dbReference type="Pfam" id="PF01311">
    <property type="entry name" value="Bac_export_1"/>
    <property type="match status" value="1"/>
</dbReference>
<keyword evidence="8" id="KW-0282">Flagellum</keyword>
<keyword evidence="6 7" id="KW-0472">Membrane</keyword>
<accession>A0A2T0WY02</accession>
<feature type="transmembrane region" description="Helical" evidence="7">
    <location>
        <begin position="122"/>
        <end position="144"/>
    </location>
</feature>
<dbReference type="OrthoDB" id="9779817at2"/>
<evidence type="ECO:0000256" key="6">
    <source>
        <dbReference type="ARBA" id="ARBA00023136"/>
    </source>
</evidence>
<gene>
    <name evidence="8" type="ORF">CLV74_103152</name>
</gene>
<sequence length="250" mass="26668">MTLFGTEELSLIAVAFLGSFLRIGVFFLLAPGLGEVLLPKRLRLSVALAFTSAAFPGILTGQEEFSLLWVVVEPLIGTFLGISIRFFVISIRTAGTIIAQSVSLSQFMGNPSSEPSTAIAEILTLGGLALLFSTGLPVQLLIFLKASYEIFPIGEPFALARSVQRIVAHSDYIMILAFRLAMPFIILSLIYNIALGVINKAIPQMMVMLVGAPAVTGLGLLLLAVAVGGILNLWATEFFNFISSGFLGAL</sequence>
<feature type="transmembrane region" description="Helical" evidence="7">
    <location>
        <begin position="42"/>
        <end position="61"/>
    </location>
</feature>
<evidence type="ECO:0000256" key="1">
    <source>
        <dbReference type="ARBA" id="ARBA00004651"/>
    </source>
</evidence>
<dbReference type="AlphaFoldDB" id="A0A2T0WY02"/>
<dbReference type="EMBL" id="PVTQ01000003">
    <property type="protein sequence ID" value="PRY91568.1"/>
    <property type="molecule type" value="Genomic_DNA"/>
</dbReference>
<evidence type="ECO:0000256" key="4">
    <source>
        <dbReference type="ARBA" id="ARBA00022692"/>
    </source>
</evidence>
<dbReference type="RefSeq" id="WP_106263239.1">
    <property type="nucleotide sequence ID" value="NZ_PVTQ01000003.1"/>
</dbReference>
<comment type="similarity">
    <text evidence="2">Belongs to the FliR/MopE/SpaR family.</text>
</comment>
<dbReference type="Proteomes" id="UP000238392">
    <property type="component" value="Unassembled WGS sequence"/>
</dbReference>
<comment type="caution">
    <text evidence="8">The sequence shown here is derived from an EMBL/GenBank/DDBJ whole genome shotgun (WGS) entry which is preliminary data.</text>
</comment>
<keyword evidence="4 7" id="KW-0812">Transmembrane</keyword>
<evidence type="ECO:0000256" key="7">
    <source>
        <dbReference type="SAM" id="Phobius"/>
    </source>
</evidence>
<keyword evidence="8" id="KW-0969">Cilium</keyword>
<dbReference type="InterPro" id="IPR002010">
    <property type="entry name" value="T3SS_IM_R"/>
</dbReference>
<feature type="transmembrane region" description="Helical" evidence="7">
    <location>
        <begin position="206"/>
        <end position="231"/>
    </location>
</feature>
<feature type="transmembrane region" description="Helical" evidence="7">
    <location>
        <begin position="12"/>
        <end position="30"/>
    </location>
</feature>
<dbReference type="PANTHER" id="PTHR30065:SF8">
    <property type="entry name" value="FLAGELLAR BIOSYNTHETIC PROTEIN FLIR"/>
    <property type="match status" value="1"/>
</dbReference>
<keyword evidence="5 7" id="KW-1133">Transmembrane helix</keyword>
<keyword evidence="8" id="KW-0966">Cell projection</keyword>
<keyword evidence="3" id="KW-1003">Cell membrane</keyword>
<feature type="transmembrane region" description="Helical" evidence="7">
    <location>
        <begin position="172"/>
        <end position="194"/>
    </location>
</feature>
<evidence type="ECO:0000256" key="5">
    <source>
        <dbReference type="ARBA" id="ARBA00022989"/>
    </source>
</evidence>